<dbReference type="GO" id="GO:0003677">
    <property type="term" value="F:DNA binding"/>
    <property type="evidence" value="ECO:0007669"/>
    <property type="project" value="InterPro"/>
</dbReference>
<dbReference type="Pfam" id="PF04082">
    <property type="entry name" value="Fungal_trans"/>
    <property type="match status" value="1"/>
</dbReference>
<keyword evidence="1" id="KW-0479">Metal-binding</keyword>
<accession>A0A9W9U577</accession>
<evidence type="ECO:0000256" key="5">
    <source>
        <dbReference type="ARBA" id="ARBA00023242"/>
    </source>
</evidence>
<organism evidence="8 9">
    <name type="scientific">Penicillium atrosanguineum</name>
    <dbReference type="NCBI Taxonomy" id="1132637"/>
    <lineage>
        <taxon>Eukaryota</taxon>
        <taxon>Fungi</taxon>
        <taxon>Dikarya</taxon>
        <taxon>Ascomycota</taxon>
        <taxon>Pezizomycotina</taxon>
        <taxon>Eurotiomycetes</taxon>
        <taxon>Eurotiomycetidae</taxon>
        <taxon>Eurotiales</taxon>
        <taxon>Aspergillaceae</taxon>
        <taxon>Penicillium</taxon>
    </lineage>
</organism>
<keyword evidence="3" id="KW-0805">Transcription regulation</keyword>
<proteinExistence type="predicted"/>
<feature type="region of interest" description="Disordered" evidence="6">
    <location>
        <begin position="1"/>
        <end position="34"/>
    </location>
</feature>
<feature type="region of interest" description="Disordered" evidence="6">
    <location>
        <begin position="142"/>
        <end position="192"/>
    </location>
</feature>
<feature type="region of interest" description="Disordered" evidence="6">
    <location>
        <begin position="57"/>
        <end position="96"/>
    </location>
</feature>
<comment type="caution">
    <text evidence="8">The sequence shown here is derived from an EMBL/GenBank/DDBJ whole genome shotgun (WGS) entry which is preliminary data.</text>
</comment>
<keyword evidence="5" id="KW-0539">Nucleus</keyword>
<feature type="compositionally biased region" description="Low complexity" evidence="6">
    <location>
        <begin position="63"/>
        <end position="84"/>
    </location>
</feature>
<dbReference type="Proteomes" id="UP001147746">
    <property type="component" value="Unassembled WGS sequence"/>
</dbReference>
<feature type="compositionally biased region" description="Polar residues" evidence="6">
    <location>
        <begin position="169"/>
        <end position="181"/>
    </location>
</feature>
<keyword evidence="9" id="KW-1185">Reference proteome</keyword>
<dbReference type="GO" id="GO:0006351">
    <property type="term" value="P:DNA-templated transcription"/>
    <property type="evidence" value="ECO:0007669"/>
    <property type="project" value="InterPro"/>
</dbReference>
<dbReference type="PANTHER" id="PTHR47660:SF2">
    <property type="entry name" value="TRANSCRIPTION FACTOR WITH C2H2 AND ZN(2)-CYS(6) DNA BINDING DOMAIN (EUROFUNG)"/>
    <property type="match status" value="1"/>
</dbReference>
<evidence type="ECO:0000256" key="4">
    <source>
        <dbReference type="ARBA" id="ARBA00023163"/>
    </source>
</evidence>
<dbReference type="AlphaFoldDB" id="A0A9W9U577"/>
<evidence type="ECO:0000313" key="8">
    <source>
        <dbReference type="EMBL" id="KAJ5315904.1"/>
    </source>
</evidence>
<reference evidence="8" key="1">
    <citation type="submission" date="2022-12" db="EMBL/GenBank/DDBJ databases">
        <authorList>
            <person name="Petersen C."/>
        </authorList>
    </citation>
    <scope>NUCLEOTIDE SEQUENCE</scope>
    <source>
        <strain evidence="8">IBT 21472</strain>
    </source>
</reference>
<feature type="compositionally biased region" description="Polar residues" evidence="6">
    <location>
        <begin position="20"/>
        <end position="34"/>
    </location>
</feature>
<evidence type="ECO:0000256" key="1">
    <source>
        <dbReference type="ARBA" id="ARBA00022723"/>
    </source>
</evidence>
<dbReference type="EMBL" id="JAPZBO010000005">
    <property type="protein sequence ID" value="KAJ5315904.1"/>
    <property type="molecule type" value="Genomic_DNA"/>
</dbReference>
<keyword evidence="2" id="KW-0862">Zinc</keyword>
<gene>
    <name evidence="8" type="ORF">N7476_006211</name>
</gene>
<name>A0A9W9U577_9EURO</name>
<evidence type="ECO:0000313" key="9">
    <source>
        <dbReference type="Proteomes" id="UP001147746"/>
    </source>
</evidence>
<protein>
    <recommendedName>
        <fullName evidence="7">Xylanolytic transcriptional activator regulatory domain-containing protein</fullName>
    </recommendedName>
</protein>
<evidence type="ECO:0000256" key="2">
    <source>
        <dbReference type="ARBA" id="ARBA00022833"/>
    </source>
</evidence>
<dbReference type="InterPro" id="IPR007219">
    <property type="entry name" value="XnlR_reg_dom"/>
</dbReference>
<reference evidence="8" key="2">
    <citation type="journal article" date="2023" name="IMA Fungus">
        <title>Comparative genomic study of the Penicillium genus elucidates a diverse pangenome and 15 lateral gene transfer events.</title>
        <authorList>
            <person name="Petersen C."/>
            <person name="Sorensen T."/>
            <person name="Nielsen M.R."/>
            <person name="Sondergaard T.E."/>
            <person name="Sorensen J.L."/>
            <person name="Fitzpatrick D.A."/>
            <person name="Frisvad J.C."/>
            <person name="Nielsen K.L."/>
        </authorList>
    </citation>
    <scope>NUCLEOTIDE SEQUENCE</scope>
    <source>
        <strain evidence="8">IBT 21472</strain>
    </source>
</reference>
<evidence type="ECO:0000259" key="7">
    <source>
        <dbReference type="Pfam" id="PF04082"/>
    </source>
</evidence>
<dbReference type="GO" id="GO:0008270">
    <property type="term" value="F:zinc ion binding"/>
    <property type="evidence" value="ECO:0007669"/>
    <property type="project" value="InterPro"/>
</dbReference>
<dbReference type="PANTHER" id="PTHR47660">
    <property type="entry name" value="TRANSCRIPTION FACTOR WITH C2H2 AND ZN(2)-CYS(6) DNA BINDING DOMAIN (EUROFUNG)-RELATED-RELATED"/>
    <property type="match status" value="1"/>
</dbReference>
<evidence type="ECO:0000256" key="3">
    <source>
        <dbReference type="ARBA" id="ARBA00023015"/>
    </source>
</evidence>
<evidence type="ECO:0000256" key="6">
    <source>
        <dbReference type="SAM" id="MobiDB-lite"/>
    </source>
</evidence>
<sequence>MEAQRRQPMAKSQLGDSAVFQESTTVDTPGSSISTASEQLARDLFTQLSEDCAASETVGNRFPNSSLDVPPDPSVSCSAQPQPQDSHHSSSQEVSISSIDEDQFLQWIQSPSNLEDIWFDDDDAMSLPLNTGFTIPYNYVQTDAMDTGPDEPNTHSQGEDTPFPANIPQPITRSLSPPNEASEQDRWPYQWDPSSRAVTKTRPIKIPKSHPLREIHDQRFDISDCRYERLKLFLERPAQIGIDFHSLLFPELAIANVFIRLFFIHFEPQMAVIHRPSLQSCDDLPDPLLAVMIAIGAIYSCEQNTCRFAIVLTDLARLSSQLAMEANNKIMRAPMFVYALTLLCYVGLWCGNKRLFELSEPIRGTVVSYCRQIQLDDVQLSRQEARKLGEGLDGQWHRWVLKESRKRLSWTIYSLDSMFPCLLYLPASISVVEFMKIECPCNEEFWHASTAHRWKSLLGSASVPQGRTFAAAVSPFLGPLNLGHFPEPAASPGPQTSFSESKSLNSWTRCLVLTTILVQVYEYSQQINMVSEATFDPGMWQVLGESPIPSSPSLNFDPDPAVALEVQIHYSRLLRRCQSQHEADRTPSSPVRDVLWSLGKRREQLESNTQPNHLWMLRKIQ</sequence>
<keyword evidence="4" id="KW-0804">Transcription</keyword>
<dbReference type="CDD" id="cd12148">
    <property type="entry name" value="fungal_TF_MHR"/>
    <property type="match status" value="1"/>
</dbReference>
<feature type="domain" description="Xylanolytic transcriptional activator regulatory" evidence="7">
    <location>
        <begin position="260"/>
        <end position="460"/>
    </location>
</feature>